<protein>
    <recommendedName>
        <fullName evidence="3">Flagellar protein</fullName>
    </recommendedName>
</protein>
<keyword evidence="2" id="KW-1185">Reference proteome</keyword>
<evidence type="ECO:0008006" key="3">
    <source>
        <dbReference type="Google" id="ProtNLM"/>
    </source>
</evidence>
<dbReference type="EMBL" id="BMGR01000013">
    <property type="protein sequence ID" value="GGG17421.1"/>
    <property type="molecule type" value="Genomic_DNA"/>
</dbReference>
<organism evidence="1 2">
    <name type="scientific">Paenibacillus abyssi</name>
    <dbReference type="NCBI Taxonomy" id="1340531"/>
    <lineage>
        <taxon>Bacteria</taxon>
        <taxon>Bacillati</taxon>
        <taxon>Bacillota</taxon>
        <taxon>Bacilli</taxon>
        <taxon>Bacillales</taxon>
        <taxon>Paenibacillaceae</taxon>
        <taxon>Paenibacillus</taxon>
    </lineage>
</organism>
<sequence>MNVINCTHCGQLILTTPSKLCASCLTKEHQEVQKVKQYMAENPRASYMEVVHSTGVSIQTVRSLIS</sequence>
<dbReference type="RefSeq" id="WP_188532625.1">
    <property type="nucleotide sequence ID" value="NZ_BMGR01000013.1"/>
</dbReference>
<proteinExistence type="predicted"/>
<dbReference type="AlphaFoldDB" id="A0A917G1A9"/>
<dbReference type="Proteomes" id="UP000644756">
    <property type="component" value="Unassembled WGS sequence"/>
</dbReference>
<name>A0A917G1A9_9BACL</name>
<evidence type="ECO:0000313" key="1">
    <source>
        <dbReference type="EMBL" id="GGG17421.1"/>
    </source>
</evidence>
<comment type="caution">
    <text evidence="1">The sequence shown here is derived from an EMBL/GenBank/DDBJ whole genome shotgun (WGS) entry which is preliminary data.</text>
</comment>
<reference evidence="1" key="2">
    <citation type="submission" date="2020-09" db="EMBL/GenBank/DDBJ databases">
        <authorList>
            <person name="Sun Q."/>
            <person name="Zhou Y."/>
        </authorList>
    </citation>
    <scope>NUCLEOTIDE SEQUENCE</scope>
    <source>
        <strain evidence="1">CGMCC 1.12987</strain>
    </source>
</reference>
<gene>
    <name evidence="1" type="ORF">GCM10010916_37830</name>
</gene>
<evidence type="ECO:0000313" key="2">
    <source>
        <dbReference type="Proteomes" id="UP000644756"/>
    </source>
</evidence>
<accession>A0A917G1A9</accession>
<reference evidence="1" key="1">
    <citation type="journal article" date="2014" name="Int. J. Syst. Evol. Microbiol.">
        <title>Complete genome sequence of Corynebacterium casei LMG S-19264T (=DSM 44701T), isolated from a smear-ripened cheese.</title>
        <authorList>
            <consortium name="US DOE Joint Genome Institute (JGI-PGF)"/>
            <person name="Walter F."/>
            <person name="Albersmeier A."/>
            <person name="Kalinowski J."/>
            <person name="Ruckert C."/>
        </authorList>
    </citation>
    <scope>NUCLEOTIDE SEQUENCE</scope>
    <source>
        <strain evidence="1">CGMCC 1.12987</strain>
    </source>
</reference>